<dbReference type="GO" id="GO:0033619">
    <property type="term" value="P:membrane protein proteolysis"/>
    <property type="evidence" value="ECO:0007669"/>
    <property type="project" value="TreeGrafter"/>
</dbReference>
<feature type="compositionally biased region" description="Acidic residues" evidence="8">
    <location>
        <begin position="562"/>
        <end position="590"/>
    </location>
</feature>
<keyword evidence="11" id="KW-1185">Reference proteome</keyword>
<feature type="transmembrane region" description="Helical" evidence="9">
    <location>
        <begin position="423"/>
        <end position="444"/>
    </location>
</feature>
<evidence type="ECO:0000313" key="11">
    <source>
        <dbReference type="Proteomes" id="UP001377567"/>
    </source>
</evidence>
<proteinExistence type="inferred from homology"/>
<evidence type="ECO:0000256" key="4">
    <source>
        <dbReference type="ARBA" id="ARBA00022801"/>
    </source>
</evidence>
<keyword evidence="6 9" id="KW-1133">Transmembrane helix</keyword>
<feature type="transmembrane region" description="Helical" evidence="9">
    <location>
        <begin position="204"/>
        <end position="226"/>
    </location>
</feature>
<comment type="subcellular location">
    <subcellularLocation>
        <location evidence="1">Endoplasmic reticulum membrane</location>
        <topology evidence="1">Multi-pass membrane protein</topology>
    </subcellularLocation>
</comment>
<dbReference type="GO" id="GO:0098554">
    <property type="term" value="C:cytoplasmic side of endoplasmic reticulum membrane"/>
    <property type="evidence" value="ECO:0007669"/>
    <property type="project" value="TreeGrafter"/>
</dbReference>
<keyword evidence="5" id="KW-0256">Endoplasmic reticulum</keyword>
<dbReference type="AlphaFoldDB" id="A0AAV5RZ48"/>
<feature type="transmembrane region" description="Helical" evidence="9">
    <location>
        <begin position="376"/>
        <end position="403"/>
    </location>
</feature>
<evidence type="ECO:0000256" key="1">
    <source>
        <dbReference type="ARBA" id="ARBA00004477"/>
    </source>
</evidence>
<dbReference type="GO" id="GO:0006465">
    <property type="term" value="P:signal peptide processing"/>
    <property type="evidence" value="ECO:0007669"/>
    <property type="project" value="TreeGrafter"/>
</dbReference>
<feature type="transmembrane region" description="Helical" evidence="9">
    <location>
        <begin position="84"/>
        <end position="106"/>
    </location>
</feature>
<keyword evidence="7 9" id="KW-0472">Membrane</keyword>
<keyword evidence="4" id="KW-0378">Hydrolase</keyword>
<evidence type="ECO:0000256" key="2">
    <source>
        <dbReference type="ARBA" id="ARBA00006859"/>
    </source>
</evidence>
<comment type="caution">
    <text evidence="10">The sequence shown here is derived from an EMBL/GenBank/DDBJ whole genome shotgun (WGS) entry which is preliminary data.</text>
</comment>
<accession>A0AAV5RZ48</accession>
<dbReference type="GO" id="GO:0098553">
    <property type="term" value="C:lumenal side of endoplasmic reticulum membrane"/>
    <property type="evidence" value="ECO:0007669"/>
    <property type="project" value="TreeGrafter"/>
</dbReference>
<evidence type="ECO:0000256" key="6">
    <source>
        <dbReference type="ARBA" id="ARBA00022989"/>
    </source>
</evidence>
<protein>
    <submittedName>
        <fullName evidence="10">Aspartic endopeptidase</fullName>
    </submittedName>
</protein>
<feature type="region of interest" description="Disordered" evidence="8">
    <location>
        <begin position="540"/>
        <end position="590"/>
    </location>
</feature>
<dbReference type="GO" id="GO:0042500">
    <property type="term" value="F:aspartic endopeptidase activity, intramembrane cleaving"/>
    <property type="evidence" value="ECO:0007669"/>
    <property type="project" value="InterPro"/>
</dbReference>
<dbReference type="SMART" id="SM00730">
    <property type="entry name" value="PSN"/>
    <property type="match status" value="1"/>
</dbReference>
<feature type="compositionally biased region" description="Basic and acidic residues" evidence="8">
    <location>
        <begin position="545"/>
        <end position="554"/>
    </location>
</feature>
<reference evidence="10 11" key="1">
    <citation type="journal article" date="2023" name="Elife">
        <title>Identification of key yeast species and microbe-microbe interactions impacting larval growth of Drosophila in the wild.</title>
        <authorList>
            <person name="Mure A."/>
            <person name="Sugiura Y."/>
            <person name="Maeda R."/>
            <person name="Honda K."/>
            <person name="Sakurai N."/>
            <person name="Takahashi Y."/>
            <person name="Watada M."/>
            <person name="Katoh T."/>
            <person name="Gotoh A."/>
            <person name="Gotoh Y."/>
            <person name="Taniguchi I."/>
            <person name="Nakamura K."/>
            <person name="Hayashi T."/>
            <person name="Katayama T."/>
            <person name="Uemura T."/>
            <person name="Hattori Y."/>
        </authorList>
    </citation>
    <scope>NUCLEOTIDE SEQUENCE [LARGE SCALE GENOMIC DNA]</scope>
    <source>
        <strain evidence="10 11">KH-74</strain>
    </source>
</reference>
<gene>
    <name evidence="10" type="ORF">DAKH74_033060</name>
</gene>
<evidence type="ECO:0000256" key="5">
    <source>
        <dbReference type="ARBA" id="ARBA00022824"/>
    </source>
</evidence>
<feature type="transmembrane region" description="Helical" evidence="9">
    <location>
        <begin position="323"/>
        <end position="343"/>
    </location>
</feature>
<keyword evidence="3 9" id="KW-0812">Transmembrane</keyword>
<evidence type="ECO:0000256" key="7">
    <source>
        <dbReference type="ARBA" id="ARBA00023136"/>
    </source>
</evidence>
<dbReference type="Pfam" id="PF04258">
    <property type="entry name" value="Peptidase_A22B"/>
    <property type="match status" value="1"/>
</dbReference>
<dbReference type="InterPro" id="IPR006639">
    <property type="entry name" value="Preselin/SPP"/>
</dbReference>
<name>A0AAV5RZ48_MAUHU</name>
<feature type="transmembrane region" description="Helical" evidence="9">
    <location>
        <begin position="473"/>
        <end position="495"/>
    </location>
</feature>
<comment type="similarity">
    <text evidence="2">Belongs to the peptidase A22B family.</text>
</comment>
<feature type="transmembrane region" description="Helical" evidence="9">
    <location>
        <begin position="349"/>
        <end position="369"/>
    </location>
</feature>
<evidence type="ECO:0000256" key="3">
    <source>
        <dbReference type="ARBA" id="ARBA00022692"/>
    </source>
</evidence>
<dbReference type="PANTHER" id="PTHR12174">
    <property type="entry name" value="SIGNAL PEPTIDE PEPTIDASE"/>
    <property type="match status" value="1"/>
</dbReference>
<dbReference type="PANTHER" id="PTHR12174:SF23">
    <property type="entry name" value="MINOR HISTOCOMPATIBILITY ANTIGEN H13"/>
    <property type="match status" value="1"/>
</dbReference>
<feature type="transmembrane region" description="Helical" evidence="9">
    <location>
        <begin position="164"/>
        <end position="184"/>
    </location>
</feature>
<evidence type="ECO:0000313" key="10">
    <source>
        <dbReference type="EMBL" id="GMM56690.1"/>
    </source>
</evidence>
<dbReference type="EMBL" id="BTGD01000010">
    <property type="protein sequence ID" value="GMM56690.1"/>
    <property type="molecule type" value="Genomic_DNA"/>
</dbReference>
<dbReference type="Proteomes" id="UP001377567">
    <property type="component" value="Unassembled WGS sequence"/>
</dbReference>
<organism evidence="10 11">
    <name type="scientific">Maudiozyma humilis</name>
    <name type="common">Sour dough yeast</name>
    <name type="synonym">Kazachstania humilis</name>
    <dbReference type="NCBI Taxonomy" id="51915"/>
    <lineage>
        <taxon>Eukaryota</taxon>
        <taxon>Fungi</taxon>
        <taxon>Dikarya</taxon>
        <taxon>Ascomycota</taxon>
        <taxon>Saccharomycotina</taxon>
        <taxon>Saccharomycetes</taxon>
        <taxon>Saccharomycetales</taxon>
        <taxon>Saccharomycetaceae</taxon>
        <taxon>Maudiozyma</taxon>
    </lineage>
</organism>
<sequence length="590" mass="65751">MSANELFLKGKDFVEHVAREIFGVEKPIPAEPPADPGFIGQLWGMKDKSHHLFNSFIPSNITDTVTAQIIKHTSSENANALCNIIPTALFIVVPVILIICGSILSVDNIPSTALPPTDAHPEYDPLDNNICCDIAIIHETPPGPWYSRFLKAFREDASSDSGEGFFLMMPVMATISLVMMYYLFKVGLLQTITDMMHYGLLMTTFFSVCQLVLSGGQWCILLLAVVKRTSSKAMLKKYRLTFSDDDTNDDVRDGGKYAVSVFAIQNFNYVSGRSEDGSQDILPMQKDIDDLNKPKMRAVKRSFFRELAHPKDVVSKKQLYNLYFNWLNVLGYAAALAVCYTFTRHSTNWIVCNLVSMCVAITYISMLRLPNLRVGVFLLSALFFYDVFFVFATPIMVTVATNMDLPAVIRFPNGTSTANDSTAFKFSLIGLGDIILPGIFIAMCHRFDVWRTHLVEEETEFHLRKLPHYIGRYFISSLAAYIAALICCSAAMHYFRAAQPALLYISPALILTCVAVAHCSGDLSHLWTLQYDAITVPADSDSSEATDKAADKPADTATLDYNSDDDADYTQESDDDNDRDSEDEEANTSL</sequence>
<evidence type="ECO:0000256" key="9">
    <source>
        <dbReference type="SAM" id="Phobius"/>
    </source>
</evidence>
<evidence type="ECO:0000256" key="8">
    <source>
        <dbReference type="SAM" id="MobiDB-lite"/>
    </source>
</evidence>
<dbReference type="InterPro" id="IPR007369">
    <property type="entry name" value="Peptidase_A22B_SPP"/>
</dbReference>